<evidence type="ECO:0000313" key="2">
    <source>
        <dbReference type="Proteomes" id="UP000187425"/>
    </source>
</evidence>
<accession>A0A1R0ZJS7</accession>
<reference evidence="1 2" key="1">
    <citation type="submission" date="2016-11" db="EMBL/GenBank/DDBJ databases">
        <title>Paenibacillus species isolates.</title>
        <authorList>
            <person name="Beno S.M."/>
        </authorList>
    </citation>
    <scope>NUCLEOTIDE SEQUENCE [LARGE SCALE GENOMIC DNA]</scope>
    <source>
        <strain evidence="1 2">FSL H7-0443</strain>
    </source>
</reference>
<dbReference type="Proteomes" id="UP000187425">
    <property type="component" value="Unassembled WGS sequence"/>
</dbReference>
<organism evidence="1 2">
    <name type="scientific">Paenibacillus odorifer</name>
    <dbReference type="NCBI Taxonomy" id="189426"/>
    <lineage>
        <taxon>Bacteria</taxon>
        <taxon>Bacillati</taxon>
        <taxon>Bacillota</taxon>
        <taxon>Bacilli</taxon>
        <taxon>Bacillales</taxon>
        <taxon>Paenibacillaceae</taxon>
        <taxon>Paenibacillus</taxon>
    </lineage>
</organism>
<sequence length="78" mass="9174">MVSDAIATNEIIAFFIEAPLLKSYLDRYSNYIKAVVHYLSTLSHTYLKLYKYLQLSTQLPYNINEQFGYIWEEDPMGI</sequence>
<proteinExistence type="predicted"/>
<protein>
    <submittedName>
        <fullName evidence="1">Uncharacterized protein</fullName>
    </submittedName>
</protein>
<dbReference type="EMBL" id="MPTW01000004">
    <property type="protein sequence ID" value="OME71497.1"/>
    <property type="molecule type" value="Genomic_DNA"/>
</dbReference>
<dbReference type="AlphaFoldDB" id="A0A1R0ZJS7"/>
<gene>
    <name evidence="1" type="ORF">BSK65_10680</name>
</gene>
<comment type="caution">
    <text evidence="1">The sequence shown here is derived from an EMBL/GenBank/DDBJ whole genome shotgun (WGS) entry which is preliminary data.</text>
</comment>
<name>A0A1R0ZJS7_9BACL</name>
<evidence type="ECO:0000313" key="1">
    <source>
        <dbReference type="EMBL" id="OME71497.1"/>
    </source>
</evidence>